<organism evidence="8 9">
    <name type="scientific">Corynebacterium marinum DSM 44953</name>
    <dbReference type="NCBI Taxonomy" id="1224162"/>
    <lineage>
        <taxon>Bacteria</taxon>
        <taxon>Bacillati</taxon>
        <taxon>Actinomycetota</taxon>
        <taxon>Actinomycetes</taxon>
        <taxon>Mycobacteriales</taxon>
        <taxon>Corynebacteriaceae</taxon>
        <taxon>Corynebacterium</taxon>
    </lineage>
</organism>
<dbReference type="GO" id="GO:0046872">
    <property type="term" value="F:metal ion binding"/>
    <property type="evidence" value="ECO:0007669"/>
    <property type="project" value="UniProtKB-KW"/>
</dbReference>
<feature type="compositionally biased region" description="Basic and acidic residues" evidence="6">
    <location>
        <begin position="134"/>
        <end position="160"/>
    </location>
</feature>
<dbReference type="Gene3D" id="3.40.50.1980">
    <property type="entry name" value="Nitrogenase molybdenum iron protein domain"/>
    <property type="match status" value="2"/>
</dbReference>
<dbReference type="RefSeq" id="WP_042621804.1">
    <property type="nucleotide sequence ID" value="NZ_CP007790.1"/>
</dbReference>
<dbReference type="InterPro" id="IPR050492">
    <property type="entry name" value="Bact_metal-bind_prot9"/>
</dbReference>
<gene>
    <name evidence="8" type="ORF">B840_08620</name>
</gene>
<feature type="signal peptide" evidence="7">
    <location>
        <begin position="1"/>
        <end position="21"/>
    </location>
</feature>
<dbReference type="InterPro" id="IPR006127">
    <property type="entry name" value="ZnuA-like"/>
</dbReference>
<evidence type="ECO:0000256" key="6">
    <source>
        <dbReference type="SAM" id="MobiDB-lite"/>
    </source>
</evidence>
<evidence type="ECO:0000256" key="2">
    <source>
        <dbReference type="ARBA" id="ARBA00022448"/>
    </source>
</evidence>
<dbReference type="PANTHER" id="PTHR42953:SF1">
    <property type="entry name" value="METAL-BINDING PROTEIN HI_0362-RELATED"/>
    <property type="match status" value="1"/>
</dbReference>
<dbReference type="PANTHER" id="PTHR42953">
    <property type="entry name" value="HIGH-AFFINITY ZINC UPTAKE SYSTEM PROTEIN ZNUA-RELATED"/>
    <property type="match status" value="1"/>
</dbReference>
<keyword evidence="4 7" id="KW-0732">Signal</keyword>
<evidence type="ECO:0000256" key="3">
    <source>
        <dbReference type="ARBA" id="ARBA00022723"/>
    </source>
</evidence>
<dbReference type="PROSITE" id="PS51257">
    <property type="entry name" value="PROKAR_LIPOPROTEIN"/>
    <property type="match status" value="1"/>
</dbReference>
<keyword evidence="3" id="KW-0479">Metal-binding</keyword>
<dbReference type="HOGENOM" id="CLU_016838_1_1_11"/>
<keyword evidence="9" id="KW-1185">Reference proteome</keyword>
<feature type="chain" id="PRO_5039649727" evidence="7">
    <location>
        <begin position="22"/>
        <end position="332"/>
    </location>
</feature>
<evidence type="ECO:0000313" key="9">
    <source>
        <dbReference type="Proteomes" id="UP000031928"/>
    </source>
</evidence>
<dbReference type="SUPFAM" id="SSF53807">
    <property type="entry name" value="Helical backbone' metal receptor"/>
    <property type="match status" value="1"/>
</dbReference>
<dbReference type="OrthoDB" id="9810636at2"/>
<comment type="similarity">
    <text evidence="5">Belongs to the bacterial solute-binding protein 9 family.</text>
</comment>
<evidence type="ECO:0000256" key="1">
    <source>
        <dbReference type="ARBA" id="ARBA00004196"/>
    </source>
</evidence>
<sequence length="332" mass="33622">MRASIAIALSATAALTLSACSADGTDGADNSGNNAGPGDISLVVTTTPLGSVTSQIAACAGGASTTLMPAGADPHDFSASSSQVADMVKADLVIANGLGLEGGLDASLDQVEEDGTEVFHVAEKIDPLPFGEEEPGHEGETAEEHAAHAEEDEHGHGDLDPHFWLDAARMADAAGQIGDKVAEQTGDASWSECGAEVAGELTALDAELREALAVVPGDRRALITDHDSFGYFNDAYGFRSVGVVVPGGSTEAQPSSQDLARLAGVIEGEGVPAIFSNSAVNPGLVDALAAEVGEEVKVVPLHVGSVGPEGSPAADYQGMMRENARLIVDALA</sequence>
<evidence type="ECO:0000256" key="7">
    <source>
        <dbReference type="SAM" id="SignalP"/>
    </source>
</evidence>
<evidence type="ECO:0000256" key="4">
    <source>
        <dbReference type="ARBA" id="ARBA00022729"/>
    </source>
</evidence>
<dbReference type="InterPro" id="IPR006128">
    <property type="entry name" value="Lipoprotein_PsaA-like"/>
</dbReference>
<keyword evidence="2 5" id="KW-0813">Transport</keyword>
<proteinExistence type="inferred from homology"/>
<evidence type="ECO:0000256" key="5">
    <source>
        <dbReference type="RuleBase" id="RU003512"/>
    </source>
</evidence>
<dbReference type="InterPro" id="IPR006129">
    <property type="entry name" value="AdhesinB"/>
</dbReference>
<dbReference type="STRING" id="1224162.B840_08620"/>
<feature type="region of interest" description="Disordered" evidence="6">
    <location>
        <begin position="126"/>
        <end position="160"/>
    </location>
</feature>
<dbReference type="Proteomes" id="UP000031928">
    <property type="component" value="Chromosome"/>
</dbReference>
<dbReference type="GO" id="GO:0030313">
    <property type="term" value="C:cell envelope"/>
    <property type="evidence" value="ECO:0007669"/>
    <property type="project" value="UniProtKB-SubCell"/>
</dbReference>
<comment type="subcellular location">
    <subcellularLocation>
        <location evidence="1">Cell envelope</location>
    </subcellularLocation>
</comment>
<dbReference type="PRINTS" id="PR00691">
    <property type="entry name" value="ADHESINB"/>
</dbReference>
<dbReference type="KEGG" id="cmq:B840_08620"/>
<protein>
    <submittedName>
        <fullName evidence="8">Heavy metal ABC transporter substrate-binding protein</fullName>
    </submittedName>
</protein>
<dbReference type="PRINTS" id="PR00690">
    <property type="entry name" value="ADHESNFAMILY"/>
</dbReference>
<dbReference type="GO" id="GO:0007155">
    <property type="term" value="P:cell adhesion"/>
    <property type="evidence" value="ECO:0007669"/>
    <property type="project" value="InterPro"/>
</dbReference>
<evidence type="ECO:0000313" key="8">
    <source>
        <dbReference type="EMBL" id="AJK69322.1"/>
    </source>
</evidence>
<dbReference type="Pfam" id="PF01297">
    <property type="entry name" value="ZnuA"/>
    <property type="match status" value="1"/>
</dbReference>
<dbReference type="GO" id="GO:0030001">
    <property type="term" value="P:metal ion transport"/>
    <property type="evidence" value="ECO:0007669"/>
    <property type="project" value="InterPro"/>
</dbReference>
<dbReference type="EMBL" id="CP007790">
    <property type="protein sequence ID" value="AJK69322.1"/>
    <property type="molecule type" value="Genomic_DNA"/>
</dbReference>
<name>A0A0B6THA1_9CORY</name>
<accession>A0A0B6THA1</accession>
<reference evidence="8 9" key="1">
    <citation type="submission" date="2014-05" db="EMBL/GenBank/DDBJ databases">
        <title>Complete genome sequence of Corynebacterium marinum DSM 44953.</title>
        <authorList>
            <person name="Schaffert L."/>
            <person name="Albersmeier A."/>
            <person name="Kalinowski J."/>
            <person name="Ruckert C."/>
        </authorList>
    </citation>
    <scope>NUCLEOTIDE SEQUENCE [LARGE SCALE GENOMIC DNA]</scope>
    <source>
        <strain evidence="8 9">DSM 44953</strain>
    </source>
</reference>
<dbReference type="AlphaFoldDB" id="A0A0B6THA1"/>